<evidence type="ECO:0000256" key="7">
    <source>
        <dbReference type="ARBA" id="ARBA00023136"/>
    </source>
</evidence>
<dbReference type="InterPro" id="IPR035906">
    <property type="entry name" value="MetI-like_sf"/>
</dbReference>
<organism evidence="10 11">
    <name type="scientific">Terracoccus luteus</name>
    <dbReference type="NCBI Taxonomy" id="53356"/>
    <lineage>
        <taxon>Bacteria</taxon>
        <taxon>Bacillati</taxon>
        <taxon>Actinomycetota</taxon>
        <taxon>Actinomycetes</taxon>
        <taxon>Micrococcales</taxon>
        <taxon>Intrasporangiaceae</taxon>
        <taxon>Terracoccus</taxon>
    </lineage>
</organism>
<evidence type="ECO:0000259" key="9">
    <source>
        <dbReference type="PROSITE" id="PS50928"/>
    </source>
</evidence>
<keyword evidence="2" id="KW-0813">Transport</keyword>
<dbReference type="InterPro" id="IPR000515">
    <property type="entry name" value="MetI-like"/>
</dbReference>
<protein>
    <submittedName>
        <fullName evidence="10">Putative spermidine/putrescine transport system permease protein</fullName>
    </submittedName>
</protein>
<comment type="caution">
    <text evidence="10">The sequence shown here is derived from an EMBL/GenBank/DDBJ whole genome shotgun (WGS) entry which is preliminary data.</text>
</comment>
<keyword evidence="3" id="KW-1003">Cell membrane</keyword>
<evidence type="ECO:0000256" key="8">
    <source>
        <dbReference type="SAM" id="Phobius"/>
    </source>
</evidence>
<feature type="transmembrane region" description="Helical" evidence="8">
    <location>
        <begin position="131"/>
        <end position="151"/>
    </location>
</feature>
<name>A0A839PZE9_9MICO</name>
<evidence type="ECO:0000256" key="5">
    <source>
        <dbReference type="ARBA" id="ARBA00022692"/>
    </source>
</evidence>
<keyword evidence="4" id="KW-0997">Cell inner membrane</keyword>
<reference evidence="10 11" key="1">
    <citation type="submission" date="2020-08" db="EMBL/GenBank/DDBJ databases">
        <title>Genomic Encyclopedia of Type Strains, Phase IV (KMG-V): Genome sequencing to study the core and pangenomes of soil and plant-associated prokaryotes.</title>
        <authorList>
            <person name="Whitman W."/>
        </authorList>
    </citation>
    <scope>NUCLEOTIDE SEQUENCE [LARGE SCALE GENOMIC DNA]</scope>
    <source>
        <strain evidence="10 11">B3ACCR2</strain>
    </source>
</reference>
<feature type="transmembrane region" description="Helical" evidence="8">
    <location>
        <begin position="44"/>
        <end position="67"/>
    </location>
</feature>
<dbReference type="Gene3D" id="1.10.3720.10">
    <property type="entry name" value="MetI-like"/>
    <property type="match status" value="1"/>
</dbReference>
<evidence type="ECO:0000313" key="11">
    <source>
        <dbReference type="Proteomes" id="UP000590811"/>
    </source>
</evidence>
<dbReference type="PROSITE" id="PS50928">
    <property type="entry name" value="ABC_TM1"/>
    <property type="match status" value="1"/>
</dbReference>
<evidence type="ECO:0000256" key="3">
    <source>
        <dbReference type="ARBA" id="ARBA00022475"/>
    </source>
</evidence>
<comment type="subcellular location">
    <subcellularLocation>
        <location evidence="1">Cell inner membrane</location>
        <topology evidence="1">Multi-pass membrane protein</topology>
    </subcellularLocation>
</comment>
<evidence type="ECO:0000256" key="6">
    <source>
        <dbReference type="ARBA" id="ARBA00022989"/>
    </source>
</evidence>
<dbReference type="PANTHER" id="PTHR43357">
    <property type="entry name" value="INNER MEMBRANE ABC TRANSPORTER PERMEASE PROTEIN YDCV"/>
    <property type="match status" value="1"/>
</dbReference>
<keyword evidence="5 8" id="KW-0812">Transmembrane</keyword>
<accession>A0A839PZE9</accession>
<keyword evidence="7 8" id="KW-0472">Membrane</keyword>
<dbReference type="GO" id="GO:0055085">
    <property type="term" value="P:transmembrane transport"/>
    <property type="evidence" value="ECO:0007669"/>
    <property type="project" value="InterPro"/>
</dbReference>
<dbReference type="Proteomes" id="UP000590811">
    <property type="component" value="Unassembled WGS sequence"/>
</dbReference>
<gene>
    <name evidence="10" type="ORF">FHW14_003273</name>
</gene>
<keyword evidence="6 8" id="KW-1133">Transmembrane helix</keyword>
<dbReference type="AlphaFoldDB" id="A0A839PZE9"/>
<evidence type="ECO:0000256" key="1">
    <source>
        <dbReference type="ARBA" id="ARBA00004429"/>
    </source>
</evidence>
<proteinExistence type="predicted"/>
<evidence type="ECO:0000256" key="4">
    <source>
        <dbReference type="ARBA" id="ARBA00022519"/>
    </source>
</evidence>
<feature type="transmembrane region" description="Helical" evidence="8">
    <location>
        <begin position="172"/>
        <end position="194"/>
    </location>
</feature>
<dbReference type="RefSeq" id="WP_221186547.1">
    <property type="nucleotide sequence ID" value="NZ_JACHVT010000007.1"/>
</dbReference>
<sequence>MATALGALLLTATGLMPLVGVPSLSADSFVAVWPDLLLAARESLVIAVAATTLSVTVGFAVALLLLTTGSQNRLLTAAVATPVPIAHLVGAASFGLLLADTGLANRIVGTPPDQWPSLVGGPWPVATVAAFAWKESAFTALVVTAALAPSIRDYTDAAKLLGASATARARHVVLPLAAPALVGAGAIVFCYTVGSYEVVWLLGRAYPETLPVSTFRLFGSIDVTSRPQAAATALATTALALVAACAALPLVRRGVRPR</sequence>
<dbReference type="EMBL" id="JACHVT010000007">
    <property type="protein sequence ID" value="MBB2988084.1"/>
    <property type="molecule type" value="Genomic_DNA"/>
</dbReference>
<dbReference type="SUPFAM" id="SSF161098">
    <property type="entry name" value="MetI-like"/>
    <property type="match status" value="1"/>
</dbReference>
<feature type="transmembrane region" description="Helical" evidence="8">
    <location>
        <begin position="229"/>
        <end position="251"/>
    </location>
</feature>
<dbReference type="PANTHER" id="PTHR43357:SF4">
    <property type="entry name" value="INNER MEMBRANE ABC TRANSPORTER PERMEASE PROTEIN YDCV"/>
    <property type="match status" value="1"/>
</dbReference>
<evidence type="ECO:0000256" key="2">
    <source>
        <dbReference type="ARBA" id="ARBA00022448"/>
    </source>
</evidence>
<feature type="transmembrane region" description="Helical" evidence="8">
    <location>
        <begin position="74"/>
        <end position="99"/>
    </location>
</feature>
<dbReference type="GO" id="GO:0005886">
    <property type="term" value="C:plasma membrane"/>
    <property type="evidence" value="ECO:0007669"/>
    <property type="project" value="UniProtKB-SubCell"/>
</dbReference>
<dbReference type="CDD" id="cd06261">
    <property type="entry name" value="TM_PBP2"/>
    <property type="match status" value="1"/>
</dbReference>
<evidence type="ECO:0000313" key="10">
    <source>
        <dbReference type="EMBL" id="MBB2988084.1"/>
    </source>
</evidence>
<feature type="domain" description="ABC transmembrane type-1" evidence="9">
    <location>
        <begin position="40"/>
        <end position="247"/>
    </location>
</feature>